<evidence type="ECO:0000313" key="4">
    <source>
        <dbReference type="Proteomes" id="UP001302806"/>
    </source>
</evidence>
<feature type="transmembrane region" description="Helical" evidence="1">
    <location>
        <begin position="16"/>
        <end position="36"/>
    </location>
</feature>
<evidence type="ECO:0000313" key="3">
    <source>
        <dbReference type="EMBL" id="WNH14341.1"/>
    </source>
</evidence>
<dbReference type="RefSeq" id="WP_415864350.1">
    <property type="nucleotide sequence ID" value="NZ_CP134536.1"/>
</dbReference>
<keyword evidence="5" id="KW-1185">Reference proteome</keyword>
<proteinExistence type="predicted"/>
<keyword evidence="1" id="KW-1133">Transmembrane helix</keyword>
<dbReference type="EMBL" id="CP134536">
    <property type="protein sequence ID" value="WNH14341.1"/>
    <property type="molecule type" value="Genomic_DNA"/>
</dbReference>
<dbReference type="InterPro" id="IPR007352">
    <property type="entry name" value="DUF420"/>
</dbReference>
<dbReference type="Proteomes" id="UP001303407">
    <property type="component" value="Chromosome"/>
</dbReference>
<dbReference type="PANTHER" id="PTHR37692:SF1">
    <property type="entry name" value="DUF420 DOMAIN-CONTAINING PROTEIN"/>
    <property type="match status" value="1"/>
</dbReference>
<dbReference type="Proteomes" id="UP001302806">
    <property type="component" value="Chromosome"/>
</dbReference>
<dbReference type="EMBL" id="CP134537">
    <property type="protein sequence ID" value="WNH08955.1"/>
    <property type="molecule type" value="Genomic_DNA"/>
</dbReference>
<keyword evidence="1" id="KW-0472">Membrane</keyword>
<keyword evidence="1" id="KW-0812">Transmembrane</keyword>
<organism evidence="3 5">
    <name type="scientific">Thalassobellus suaedae</name>
    <dbReference type="NCBI Taxonomy" id="3074124"/>
    <lineage>
        <taxon>Bacteria</taxon>
        <taxon>Pseudomonadati</taxon>
        <taxon>Bacteroidota</taxon>
        <taxon>Flavobacteriia</taxon>
        <taxon>Flavobacteriales</taxon>
        <taxon>Flavobacteriaceae</taxon>
        <taxon>Thalassobellus</taxon>
    </lineage>
</organism>
<feature type="transmembrane region" description="Helical" evidence="1">
    <location>
        <begin position="48"/>
        <end position="66"/>
    </location>
</feature>
<feature type="transmembrane region" description="Helical" evidence="1">
    <location>
        <begin position="158"/>
        <end position="177"/>
    </location>
</feature>
<feature type="transmembrane region" description="Helical" evidence="1">
    <location>
        <begin position="116"/>
        <end position="138"/>
    </location>
</feature>
<evidence type="ECO:0000313" key="2">
    <source>
        <dbReference type="EMBL" id="WNH08955.1"/>
    </source>
</evidence>
<gene>
    <name evidence="3" type="ORF">RHP49_08840</name>
    <name evidence="2" type="ORF">RHP51_18250</name>
</gene>
<feature type="transmembrane region" description="Helical" evidence="1">
    <location>
        <begin position="78"/>
        <end position="96"/>
    </location>
</feature>
<sequence length="178" mass="20116">MSKSKEILDEKKYNKLIVVLSVLIPVVVAVLFGVKIPNVEPLTFLPPIYASVNAITALVLVLAFIAIKNKKIILHKRLMTFAITLSVSFLIMYVAYHMTSDSTKFGGEGVAKYMYYFILLTHILLSIIVIPFVLITYVRAITNNIEKHKKIARITFPLWLYVAVTGVVVYIMISPYYA</sequence>
<dbReference type="Pfam" id="PF04238">
    <property type="entry name" value="DUF420"/>
    <property type="match status" value="1"/>
</dbReference>
<evidence type="ECO:0000256" key="1">
    <source>
        <dbReference type="SAM" id="Phobius"/>
    </source>
</evidence>
<evidence type="ECO:0000313" key="5">
    <source>
        <dbReference type="Proteomes" id="UP001303407"/>
    </source>
</evidence>
<name>A0ABY9Y8G4_9FLAO</name>
<accession>A0ABY9Y8G4</accession>
<reference evidence="4 5" key="1">
    <citation type="submission" date="2023-09" db="EMBL/GenBank/DDBJ databases">
        <title>Thalassobella suaedae gen. nov., sp. nov., a marine bacterium of the family Flavobacteriaceae isolated from a halophyte Suaeda japonica.</title>
        <authorList>
            <person name="Lee S.Y."/>
            <person name="Hwang C.Y."/>
        </authorList>
    </citation>
    <scope>NUCLEOTIDE SEQUENCE [LARGE SCALE GENOMIC DNA]</scope>
    <source>
        <strain evidence="3 5">HL-DH10</strain>
        <strain evidence="2 4">HL-DH14</strain>
    </source>
</reference>
<protein>
    <submittedName>
        <fullName evidence="3">DUF420 domain-containing protein</fullName>
    </submittedName>
</protein>
<dbReference type="PANTHER" id="PTHR37692">
    <property type="entry name" value="HYPOTHETICAL MEMBRANE SPANNING PROTEIN"/>
    <property type="match status" value="1"/>
</dbReference>